<gene>
    <name evidence="3" type="ORF">WMY93_027151</name>
</gene>
<evidence type="ECO:0000313" key="4">
    <source>
        <dbReference type="Proteomes" id="UP001460270"/>
    </source>
</evidence>
<keyword evidence="1" id="KW-1133">Transmembrane helix</keyword>
<dbReference type="InterPro" id="IPR011992">
    <property type="entry name" value="EF-hand-dom_pair"/>
</dbReference>
<accession>A0AAW0N2C1</accession>
<protein>
    <recommendedName>
        <fullName evidence="2">Reverse transcriptase domain-containing protein</fullName>
    </recommendedName>
</protein>
<dbReference type="Proteomes" id="UP001460270">
    <property type="component" value="Unassembled WGS sequence"/>
</dbReference>
<dbReference type="PANTHER" id="PTHR33332">
    <property type="entry name" value="REVERSE TRANSCRIPTASE DOMAIN-CONTAINING PROTEIN"/>
    <property type="match status" value="1"/>
</dbReference>
<dbReference type="SUPFAM" id="SSF47473">
    <property type="entry name" value="EF-hand"/>
    <property type="match status" value="1"/>
</dbReference>
<evidence type="ECO:0000259" key="2">
    <source>
        <dbReference type="PROSITE" id="PS50878"/>
    </source>
</evidence>
<reference evidence="4" key="1">
    <citation type="submission" date="2024-04" db="EMBL/GenBank/DDBJ databases">
        <title>Salinicola lusitanus LLJ914,a marine bacterium isolated from the Okinawa Trough.</title>
        <authorList>
            <person name="Li J."/>
        </authorList>
    </citation>
    <scope>NUCLEOTIDE SEQUENCE [LARGE SCALE GENOMIC DNA]</scope>
</reference>
<dbReference type="InterPro" id="IPR043502">
    <property type="entry name" value="DNA/RNA_pol_sf"/>
</dbReference>
<feature type="transmembrane region" description="Helical" evidence="1">
    <location>
        <begin position="464"/>
        <end position="489"/>
    </location>
</feature>
<feature type="transmembrane region" description="Helical" evidence="1">
    <location>
        <begin position="495"/>
        <end position="520"/>
    </location>
</feature>
<keyword evidence="4" id="KW-1185">Reference proteome</keyword>
<dbReference type="PROSITE" id="PS50878">
    <property type="entry name" value="RT_POL"/>
    <property type="match status" value="1"/>
</dbReference>
<dbReference type="SUPFAM" id="SSF56672">
    <property type="entry name" value="DNA/RNA polymerases"/>
    <property type="match status" value="1"/>
</dbReference>
<feature type="domain" description="Reverse transcriptase" evidence="2">
    <location>
        <begin position="1"/>
        <end position="273"/>
    </location>
</feature>
<feature type="transmembrane region" description="Helical" evidence="1">
    <location>
        <begin position="401"/>
        <end position="426"/>
    </location>
</feature>
<dbReference type="EMBL" id="JBBPFD010000020">
    <property type="protein sequence ID" value="KAK7884028.1"/>
    <property type="molecule type" value="Genomic_DNA"/>
</dbReference>
<dbReference type="Pfam" id="PF00078">
    <property type="entry name" value="RVT_1"/>
    <property type="match status" value="1"/>
</dbReference>
<evidence type="ECO:0000256" key="1">
    <source>
        <dbReference type="SAM" id="Phobius"/>
    </source>
</evidence>
<name>A0AAW0N2C1_9GOBI</name>
<sequence length="571" mass="64564">MEEIQEADTDDHQGTLDFEEFCSFYKMMSTRRDLYLIMLSYSNHKDHLDTGDLAAFWRRSKRLVALTPVAMKCLEKLVLVHLNNIVPDTIDPLQFAYRPNRSVDDAVSVSCNTWTTAELRLIEKLAELGIPTPTCNWILDFLIERPQVVRIGQRVSDQLTLSTGSPQGCCLSPKLFTLYTHDCVSKHNNTIIIKYADDTTILGLIRGGDESGYRSTVKNIVNYGDENNLILNIDKTKEVVIDFRRNLPAPKPLTIKGTEVEQVDSYKFLGLQITSDLSWKQNTAATVKLYFIRMLRRSGLKQRPLTQAYRGLVESILCTGITVWYGNTTTAERKALQRVIKTAEKMLGTNLPSMETIYTQRCRKRAEKIMKDSSHPVYSLFKHKHCNYSLRQKRADNTTNIIITTTIITIITTTNIIITTTIITIIITTNIIIIIITTNIIITTTIITIIITTNIIIIIITTNIIITTTIITIIITTNIIITTTIITIIITTNIIIIIITTNIIITTTIITIITTTNIIIIITTTNIITIIITTNIIIIIITTNIIIIIITTNIIISSPLPFPRTHLQKRF</sequence>
<proteinExistence type="predicted"/>
<dbReference type="AlphaFoldDB" id="A0AAW0N2C1"/>
<keyword evidence="1" id="KW-0812">Transmembrane</keyword>
<evidence type="ECO:0000313" key="3">
    <source>
        <dbReference type="EMBL" id="KAK7884028.1"/>
    </source>
</evidence>
<feature type="transmembrane region" description="Helical" evidence="1">
    <location>
        <begin position="432"/>
        <end position="457"/>
    </location>
</feature>
<feature type="transmembrane region" description="Helical" evidence="1">
    <location>
        <begin position="527"/>
        <end position="556"/>
    </location>
</feature>
<keyword evidence="1" id="KW-0472">Membrane</keyword>
<organism evidence="3 4">
    <name type="scientific">Mugilogobius chulae</name>
    <name type="common">yellowstripe goby</name>
    <dbReference type="NCBI Taxonomy" id="88201"/>
    <lineage>
        <taxon>Eukaryota</taxon>
        <taxon>Metazoa</taxon>
        <taxon>Chordata</taxon>
        <taxon>Craniata</taxon>
        <taxon>Vertebrata</taxon>
        <taxon>Euteleostomi</taxon>
        <taxon>Actinopterygii</taxon>
        <taxon>Neopterygii</taxon>
        <taxon>Teleostei</taxon>
        <taxon>Neoteleostei</taxon>
        <taxon>Acanthomorphata</taxon>
        <taxon>Gobiaria</taxon>
        <taxon>Gobiiformes</taxon>
        <taxon>Gobioidei</taxon>
        <taxon>Gobiidae</taxon>
        <taxon>Gobionellinae</taxon>
        <taxon>Mugilogobius</taxon>
    </lineage>
</organism>
<dbReference type="InterPro" id="IPR000477">
    <property type="entry name" value="RT_dom"/>
</dbReference>
<dbReference type="CDD" id="cd01650">
    <property type="entry name" value="RT_nLTR_like"/>
    <property type="match status" value="1"/>
</dbReference>
<comment type="caution">
    <text evidence="3">The sequence shown here is derived from an EMBL/GenBank/DDBJ whole genome shotgun (WGS) entry which is preliminary data.</text>
</comment>